<dbReference type="InterPro" id="IPR045495">
    <property type="entry name" value="PI4K_N"/>
</dbReference>
<evidence type="ECO:0000256" key="5">
    <source>
        <dbReference type="ARBA" id="ARBA00022777"/>
    </source>
</evidence>
<evidence type="ECO:0000313" key="9">
    <source>
        <dbReference type="EMBL" id="KFK22743.1"/>
    </source>
</evidence>
<dbReference type="SMART" id="SM00146">
    <property type="entry name" value="PI3Kc"/>
    <property type="match status" value="1"/>
</dbReference>
<dbReference type="InterPro" id="IPR042236">
    <property type="entry name" value="PI3K_accessory_sf"/>
</dbReference>
<dbReference type="InterPro" id="IPR011009">
    <property type="entry name" value="Kinase-like_dom_sf"/>
</dbReference>
<gene>
    <name evidence="9" type="ORF">AALP_AAs61128U000100</name>
</gene>
<dbReference type="EC" id="2.7.1.67" evidence="3"/>
<evidence type="ECO:0000256" key="3">
    <source>
        <dbReference type="ARBA" id="ARBA00012169"/>
    </source>
</evidence>
<dbReference type="EMBL" id="KL986094">
    <property type="protein sequence ID" value="KFK22743.1"/>
    <property type="molecule type" value="Genomic_DNA"/>
</dbReference>
<dbReference type="GO" id="GO:0004430">
    <property type="term" value="F:1-phosphatidylinositol 4-kinase activity"/>
    <property type="evidence" value="ECO:0007669"/>
    <property type="project" value="UniProtKB-EC"/>
</dbReference>
<keyword evidence="4" id="KW-0808">Transferase</keyword>
<dbReference type="SMART" id="SM00145">
    <property type="entry name" value="PI3Ka"/>
    <property type="match status" value="1"/>
</dbReference>
<dbReference type="FunFam" id="3.30.1010.10:FF:000012">
    <property type="entry name" value="Phosphatidylinositol 4-kinase alpha 1"/>
    <property type="match status" value="1"/>
</dbReference>
<dbReference type="PROSITE" id="PS51545">
    <property type="entry name" value="PIK_HELICAL"/>
    <property type="match status" value="1"/>
</dbReference>
<dbReference type="Gene3D" id="1.10.1070.11">
    <property type="entry name" value="Phosphatidylinositol 3-/4-kinase, catalytic domain"/>
    <property type="match status" value="1"/>
</dbReference>
<dbReference type="PANTHER" id="PTHR10048">
    <property type="entry name" value="PHOSPHATIDYLINOSITOL KINASE"/>
    <property type="match status" value="1"/>
</dbReference>
<dbReference type="GO" id="GO:0046854">
    <property type="term" value="P:phosphatidylinositol phosphate biosynthetic process"/>
    <property type="evidence" value="ECO:0007669"/>
    <property type="project" value="InterPro"/>
</dbReference>
<dbReference type="Pfam" id="PF00454">
    <property type="entry name" value="PI3_PI4_kinase"/>
    <property type="match status" value="1"/>
</dbReference>
<keyword evidence="6" id="KW-0472">Membrane</keyword>
<dbReference type="GO" id="GO:0005886">
    <property type="term" value="C:plasma membrane"/>
    <property type="evidence" value="ECO:0007669"/>
    <property type="project" value="TreeGrafter"/>
</dbReference>
<dbReference type="InterPro" id="IPR036940">
    <property type="entry name" value="PI3/4_kinase_cat_sf"/>
</dbReference>
<evidence type="ECO:0000256" key="4">
    <source>
        <dbReference type="ARBA" id="ARBA00022679"/>
    </source>
</evidence>
<reference evidence="10" key="1">
    <citation type="journal article" date="2015" name="Nat. Plants">
        <title>Genome expansion of Arabis alpina linked with retrotransposition and reduced symmetric DNA methylation.</title>
        <authorList>
            <person name="Willing E.M."/>
            <person name="Rawat V."/>
            <person name="Mandakova T."/>
            <person name="Maumus F."/>
            <person name="James G.V."/>
            <person name="Nordstroem K.J."/>
            <person name="Becker C."/>
            <person name="Warthmann N."/>
            <person name="Chica C."/>
            <person name="Szarzynska B."/>
            <person name="Zytnicki M."/>
            <person name="Albani M.C."/>
            <person name="Kiefer C."/>
            <person name="Bergonzi S."/>
            <person name="Castaings L."/>
            <person name="Mateos J.L."/>
            <person name="Berns M.C."/>
            <person name="Bujdoso N."/>
            <person name="Piofczyk T."/>
            <person name="de Lorenzo L."/>
            <person name="Barrero-Sicilia C."/>
            <person name="Mateos I."/>
            <person name="Piednoel M."/>
            <person name="Hagmann J."/>
            <person name="Chen-Min-Tao R."/>
            <person name="Iglesias-Fernandez R."/>
            <person name="Schuster S.C."/>
            <person name="Alonso-Blanco C."/>
            <person name="Roudier F."/>
            <person name="Carbonero P."/>
            <person name="Paz-Ares J."/>
            <person name="Davis S.J."/>
            <person name="Pecinka A."/>
            <person name="Quesneville H."/>
            <person name="Colot V."/>
            <person name="Lysak M.A."/>
            <person name="Weigel D."/>
            <person name="Coupland G."/>
            <person name="Schneeberger K."/>
        </authorList>
    </citation>
    <scope>NUCLEOTIDE SEQUENCE [LARGE SCALE GENOMIC DNA]</scope>
    <source>
        <strain evidence="10">cv. Pajares</strain>
    </source>
</reference>
<accession>A0A087FYP1</accession>
<dbReference type="Gene3D" id="1.25.40.70">
    <property type="entry name" value="Phosphatidylinositol 3-kinase, accessory domain (PIK)"/>
    <property type="match status" value="1"/>
</dbReference>
<keyword evidence="5" id="KW-0418">Kinase</keyword>
<dbReference type="InterPro" id="IPR015433">
    <property type="entry name" value="PI3/4_kinase"/>
</dbReference>
<dbReference type="InterPro" id="IPR000403">
    <property type="entry name" value="PI3/4_kinase_cat_dom"/>
</dbReference>
<sequence>MVYEGSLVCSNTVFRQQVASFEDESIESLEKQEIVFKLITHVLDKVKVDFKLHDQVSSIAKRQLQSMPGFLKLRRGDWNDQDPALKTRVSAKLLVYQAAAKTKIKSLVSLETDEKTSKRLVLEALTLLLDAADACLTSVWRKVKACKDLFISLLSGVTKMAAANREHPPPRALFIRLKPLVLAVCAQPDTWVINKESISKVSCEIIESGWATDRASVDTFIVGLASTIRERNDYEEQVDREKQVPVVQLNVIQLLADIIVAVKMPEVADMIFPIFIERLEECDASTPSSLRLQLLDAVSRIATLGFENSYRETVVLMTRSYLIKTQALKDIEALPGGFLTIASGLINTKLRADYRHRLLSLCSDVGLASESKIERSGAYLLGPLLPAVAEICSDFDPSSNVEPSLLNLFRNLWFYIALFGIAPSILKTPEVTTTSNPVNKAGRISTFAVGGPYTWNTQWSLAVQRISQGTPPLVVSSVKWLEYELELNALHNSDSSTQRLALSTALGGRVDVSVMNTISGVKATYLLAVALLEVIRFISNGGILNGGSRVSASRSAFSCVFEYLKSPDLTPAVSQCLTATMHIAFEAAVTWLEDRVPLTGEGSSIRDLTMDTHACFLIKSMSQRDEHIRDISVNLLTQIRDKFPQVLWSSSCLDSLLFYVHDNALSMVINNPPWTAAVRSLYHKVVREWIIISLSYAPCTSQGLLQEKLCKANILQRTQTTTDLVSLLTEIKIGTGKNEIWCAANIPAVMAAAAAASGENTKTSEAFNLDVLAEKGGETDKLQFRETCSHATAVLLSNLQAGEPKTDTEGVSRLLRLICWCPAYMLTLDAMETGVFIWTWLVSAAPQMGSLVLSELVDAWIWTIDAKRGLFASGAQVRPQLSPGGSPDSDHVDQIIGHRLWLGFLIDRFEVVRHNSVEQLLLFGRLLQRSTNLEWSFTHHPAAAGTFFSLMLLGLKFCSFQRQCNKHKLNHGQQLLEDRIYRTSLGWFSRQPEWYNVNIPKFCLSEAQSVSIFAQFLSNERSDCSQSDSKGRAHENGNLTDVVHQHHPVWGEMDNYALGKEKRKQLLLILCQHETDRLYVWAQPPISPKDSPYSRLKISSKKWTEHAKTAFSVDPRIAILLASRFPSNIAVKSQVTQLVQTHIVDLRTISEALPYFVTPKTVEENSVLLQQLLHWDACSITQALGFLTPAYKGHPRVMAYVLRVLESYPPERVTFFMPQLVQSLRYDKQRLVEGYLLRAAQRSDIFAHILIWHLKGESVQETTKNGVFDKNAAFRAVLLEVRQHIIDGFTPKALDLFRREFDFFDKVTSISGVLFPLPKEQRRGGIRRELEKIKMQGEDLYLPTAPNKLVRGIQIDSGIPLQSAAKVPIMITFNVVDRDGDHDDVKPQACIFKVGDDCRQDVLALQVISLLKDIFQAVGLNLYLFPYGVLPTGAGRGIIEVVPNTQSRSQMGESTDGGLYEIFQQEFGPVGSPSFETARDNFLTSSAGYAVASLLLQPKDRHNGNLLFDNMGRLVHIDFGFIFETSPGRNMRFENAHFKLNHEMTQLLDPSGDMKSETWHQFVSLCVRGYLAARRNMEGIISTVEMMKESGLPCFSRGDPIRKLRKRFHPEMNEREAAHFMIRVCTDAYNKWTTYWYDLIQYLQQGIEK</sequence>
<comment type="subcellular location">
    <subcellularLocation>
        <location evidence="1">Membrane</location>
        <topology evidence="1">Peripheral membrane protein</topology>
        <orientation evidence="1">Cytoplasmic side</orientation>
    </subcellularLocation>
</comment>
<name>A0A087FYP1_ARAAL</name>
<dbReference type="PANTHER" id="PTHR10048:SF105">
    <property type="entry name" value="1-PHOSPHATIDYLINOSITOL 4-KINASE"/>
    <property type="match status" value="1"/>
</dbReference>
<dbReference type="GO" id="GO:0048015">
    <property type="term" value="P:phosphatidylinositol-mediated signaling"/>
    <property type="evidence" value="ECO:0007669"/>
    <property type="project" value="TreeGrafter"/>
</dbReference>
<evidence type="ECO:0000259" key="8">
    <source>
        <dbReference type="PROSITE" id="PS51545"/>
    </source>
</evidence>
<dbReference type="GO" id="GO:0005737">
    <property type="term" value="C:cytoplasm"/>
    <property type="evidence" value="ECO:0007669"/>
    <property type="project" value="TreeGrafter"/>
</dbReference>
<dbReference type="InterPro" id="IPR016024">
    <property type="entry name" value="ARM-type_fold"/>
</dbReference>
<dbReference type="InterPro" id="IPR001263">
    <property type="entry name" value="PI3K_accessory_dom"/>
</dbReference>
<dbReference type="Proteomes" id="UP000029120">
    <property type="component" value="Unassembled WGS sequence"/>
</dbReference>
<evidence type="ECO:0000259" key="7">
    <source>
        <dbReference type="PROSITE" id="PS50290"/>
    </source>
</evidence>
<organism evidence="9 10">
    <name type="scientific">Arabis alpina</name>
    <name type="common">Alpine rock-cress</name>
    <dbReference type="NCBI Taxonomy" id="50452"/>
    <lineage>
        <taxon>Eukaryota</taxon>
        <taxon>Viridiplantae</taxon>
        <taxon>Streptophyta</taxon>
        <taxon>Embryophyta</taxon>
        <taxon>Tracheophyta</taxon>
        <taxon>Spermatophyta</taxon>
        <taxon>Magnoliopsida</taxon>
        <taxon>eudicotyledons</taxon>
        <taxon>Gunneridae</taxon>
        <taxon>Pentapetalae</taxon>
        <taxon>rosids</taxon>
        <taxon>malvids</taxon>
        <taxon>Brassicales</taxon>
        <taxon>Brassicaceae</taxon>
        <taxon>Arabideae</taxon>
        <taxon>Arabis</taxon>
    </lineage>
</organism>
<feature type="domain" description="PIK helical" evidence="8">
    <location>
        <begin position="1103"/>
        <end position="1281"/>
    </location>
</feature>
<dbReference type="Pfam" id="PF00613">
    <property type="entry name" value="PI3Ka"/>
    <property type="match status" value="1"/>
</dbReference>
<evidence type="ECO:0000256" key="2">
    <source>
        <dbReference type="ARBA" id="ARBA00006209"/>
    </source>
</evidence>
<dbReference type="OrthoDB" id="10264149at2759"/>
<dbReference type="eggNOG" id="KOG0902">
    <property type="taxonomic scope" value="Eukaryota"/>
</dbReference>
<dbReference type="PROSITE" id="PS00915">
    <property type="entry name" value="PI3_4_KINASE_1"/>
    <property type="match status" value="1"/>
</dbReference>
<dbReference type="Gene3D" id="3.30.1010.10">
    <property type="entry name" value="Phosphatidylinositol 3-kinase Catalytic Subunit, Chain A, domain 4"/>
    <property type="match status" value="1"/>
</dbReference>
<protein>
    <recommendedName>
        <fullName evidence="3">1-phosphatidylinositol 4-kinase</fullName>
        <ecNumber evidence="3">2.7.1.67</ecNumber>
    </recommendedName>
</protein>
<evidence type="ECO:0000256" key="6">
    <source>
        <dbReference type="ARBA" id="ARBA00023136"/>
    </source>
</evidence>
<proteinExistence type="inferred from homology"/>
<dbReference type="FunFam" id="1.10.1070.11:FF:000012">
    <property type="entry name" value="Phosphatidylinositol 4-kinase alpha 1"/>
    <property type="match status" value="1"/>
</dbReference>
<evidence type="ECO:0000313" key="10">
    <source>
        <dbReference type="Proteomes" id="UP000029120"/>
    </source>
</evidence>
<dbReference type="Pfam" id="PF19274">
    <property type="entry name" value="PI4K_N"/>
    <property type="match status" value="1"/>
</dbReference>
<dbReference type="SUPFAM" id="SSF56112">
    <property type="entry name" value="Protein kinase-like (PK-like)"/>
    <property type="match status" value="1"/>
</dbReference>
<comment type="similarity">
    <text evidence="2">Belongs to the PI3/PI4-kinase family. Type III PI4K subfamily.</text>
</comment>
<dbReference type="Gramene" id="KFK22743">
    <property type="protein sequence ID" value="KFK22743"/>
    <property type="gene ID" value="AALP_AAs61128U000100"/>
</dbReference>
<keyword evidence="10" id="KW-1185">Reference proteome</keyword>
<dbReference type="SUPFAM" id="SSF48371">
    <property type="entry name" value="ARM repeat"/>
    <property type="match status" value="2"/>
</dbReference>
<dbReference type="PROSITE" id="PS50290">
    <property type="entry name" value="PI3_4_KINASE_3"/>
    <property type="match status" value="1"/>
</dbReference>
<dbReference type="CDD" id="cd05167">
    <property type="entry name" value="PI4Kc_III_alpha"/>
    <property type="match status" value="1"/>
</dbReference>
<dbReference type="InterPro" id="IPR018936">
    <property type="entry name" value="PI3/4_kinase_CS"/>
</dbReference>
<evidence type="ECO:0000256" key="1">
    <source>
        <dbReference type="ARBA" id="ARBA00004287"/>
    </source>
</evidence>
<feature type="domain" description="PI3K/PI4K catalytic" evidence="7">
    <location>
        <begin position="1355"/>
        <end position="1633"/>
    </location>
</feature>